<dbReference type="Gene3D" id="4.10.430.30">
    <property type="match status" value="1"/>
</dbReference>
<dbReference type="OrthoDB" id="9115290at2"/>
<dbReference type="RefSeq" id="WP_074265851.1">
    <property type="nucleotide sequence ID" value="NZ_FSRM01000001.1"/>
</dbReference>
<protein>
    <submittedName>
        <fullName evidence="3">DNA-binding protein H-NS</fullName>
    </submittedName>
</protein>
<feature type="domain" description="DNA-binding protein H-NS-like C-terminal" evidence="2">
    <location>
        <begin position="65"/>
        <end position="90"/>
    </location>
</feature>
<accession>A0A1N6E6C6</accession>
<name>A0A1N6E6C6_9BURK</name>
<dbReference type="AlphaFoldDB" id="A0A1N6E6C6"/>
<evidence type="ECO:0000259" key="2">
    <source>
        <dbReference type="Pfam" id="PF00816"/>
    </source>
</evidence>
<dbReference type="Proteomes" id="UP000184693">
    <property type="component" value="Unassembled WGS sequence"/>
</dbReference>
<dbReference type="Pfam" id="PF00816">
    <property type="entry name" value="Histone_HNS"/>
    <property type="match status" value="1"/>
</dbReference>
<dbReference type="EMBL" id="FSRM01000001">
    <property type="protein sequence ID" value="SIN78605.1"/>
    <property type="molecule type" value="Genomic_DNA"/>
</dbReference>
<evidence type="ECO:0000256" key="1">
    <source>
        <dbReference type="SAM" id="MobiDB-lite"/>
    </source>
</evidence>
<dbReference type="InterPro" id="IPR027444">
    <property type="entry name" value="H-NS_C_dom"/>
</dbReference>
<organism evidence="3 4">
    <name type="scientific">Paraburkholderia phenazinium</name>
    <dbReference type="NCBI Taxonomy" id="60549"/>
    <lineage>
        <taxon>Bacteria</taxon>
        <taxon>Pseudomonadati</taxon>
        <taxon>Pseudomonadota</taxon>
        <taxon>Betaproteobacteria</taxon>
        <taxon>Burkholderiales</taxon>
        <taxon>Burkholderiaceae</taxon>
        <taxon>Paraburkholderia</taxon>
    </lineage>
</organism>
<keyword evidence="3" id="KW-0238">DNA-binding</keyword>
<feature type="region of interest" description="Disordered" evidence="1">
    <location>
        <begin position="49"/>
        <end position="104"/>
    </location>
</feature>
<reference evidence="3 4" key="1">
    <citation type="submission" date="2016-11" db="EMBL/GenBank/DDBJ databases">
        <authorList>
            <person name="Jaros S."/>
            <person name="Januszkiewicz K."/>
            <person name="Wedrychowicz H."/>
        </authorList>
    </citation>
    <scope>NUCLEOTIDE SEQUENCE [LARGE SCALE GENOMIC DNA]</scope>
    <source>
        <strain evidence="3 4">GAS86</strain>
    </source>
</reference>
<evidence type="ECO:0000313" key="4">
    <source>
        <dbReference type="Proteomes" id="UP000184693"/>
    </source>
</evidence>
<proteinExistence type="predicted"/>
<dbReference type="SUPFAM" id="SSF81273">
    <property type="entry name" value="H-NS histone-like proteins"/>
    <property type="match status" value="1"/>
</dbReference>
<dbReference type="GO" id="GO:0003677">
    <property type="term" value="F:DNA binding"/>
    <property type="evidence" value="ECO:0007669"/>
    <property type="project" value="UniProtKB-KW"/>
</dbReference>
<sequence length="104" mass="11850">MVSYQELLRQRLQLEADIAAARAAERRAVIAQIRRLMCEYRLTTRDVLPARASRRARPQQGPELYQDPVSGALWSGRGRPPRWLQGKERDLYRVSGGSGETVSE</sequence>
<evidence type="ECO:0000313" key="3">
    <source>
        <dbReference type="EMBL" id="SIN78605.1"/>
    </source>
</evidence>
<gene>
    <name evidence="3" type="ORF">SAMN05444168_0228</name>
</gene>